<evidence type="ECO:0000256" key="2">
    <source>
        <dbReference type="SAM" id="Phobius"/>
    </source>
</evidence>
<keyword evidence="3" id="KW-0732">Signal</keyword>
<sequence>MEGHRGALALALVLVTAVACGGVRASNSDPQHLLLLLDSSASMSSQNANNNFTLLLITDGNDENLEQDLKDVKKKIESSKCRIIVILMGNSLANYHLFEELTGAFVNHVTDTSTVLGLINTMQAELLTVTNVPIPINIFEEEFSENDLQTIFSIDRTVAPYTCINLYYWPYSMTMSVNLTAPSGESQQLPIRHFKNGNLKFCNLPKIAGQWKIDISSPSFNKFIALQITANKNDTNIGSDITFDCWIEIGKKYLSICGSVHPGKYLINNTIISVDITDQDGNVIKKELRHISGNYSNEGFYVRKHLNIQEHRYYNARCWARGQLLPDSSTILKLQAFTRVAWAGTFQPNTASELSFPSEIDDLVLSVEADAKQCTLTVDFTAPANAIKYKLILSTTLYGIVSSDGMNLSTVPGKAGTKEKIMLKIPPRFTAPRNPLYIAITAIGEHGTEGEISNVAFVRCVRNNSEISELPTDATEHTLRISTDVIVREAQDNISSTIFVPPINASITSPSPPKNPIDLVTAHHLNTSLTTDGDENDTSLAAISGMDVSQEFSSNTSDSSNSTTTTTVDHNNHSTVNEPSDSLGAAEIVGIVLGVSLIIAIVAKLLYQNVYNRWRRRSYEVARRHSNAFEPFNGNDDL</sequence>
<evidence type="ECO:0000313" key="4">
    <source>
        <dbReference type="EMBL" id="KAK7873943.1"/>
    </source>
</evidence>
<evidence type="ECO:0000256" key="3">
    <source>
        <dbReference type="SAM" id="SignalP"/>
    </source>
</evidence>
<reference evidence="4 5" key="1">
    <citation type="submission" date="2024-03" db="EMBL/GenBank/DDBJ databases">
        <title>The genome assembly and annotation of the cricket Gryllus longicercus Weissman &amp; Gray.</title>
        <authorList>
            <person name="Szrajer S."/>
            <person name="Gray D."/>
            <person name="Ylla G."/>
        </authorList>
    </citation>
    <scope>NUCLEOTIDE SEQUENCE [LARGE SCALE GENOMIC DNA]</scope>
    <source>
        <strain evidence="4">DAG 2021-001</strain>
        <tissue evidence="4">Whole body minus gut</tissue>
    </source>
</reference>
<protein>
    <recommendedName>
        <fullName evidence="6">VWFA domain-containing protein</fullName>
    </recommendedName>
</protein>
<dbReference type="AlphaFoldDB" id="A0AAN9Z9Z1"/>
<dbReference type="PROSITE" id="PS51257">
    <property type="entry name" value="PROKAR_LIPOPROTEIN"/>
    <property type="match status" value="1"/>
</dbReference>
<feature type="compositionally biased region" description="Low complexity" evidence="1">
    <location>
        <begin position="553"/>
        <end position="577"/>
    </location>
</feature>
<keyword evidence="2" id="KW-0472">Membrane</keyword>
<organism evidence="4 5">
    <name type="scientific">Gryllus longicercus</name>
    <dbReference type="NCBI Taxonomy" id="2509291"/>
    <lineage>
        <taxon>Eukaryota</taxon>
        <taxon>Metazoa</taxon>
        <taxon>Ecdysozoa</taxon>
        <taxon>Arthropoda</taxon>
        <taxon>Hexapoda</taxon>
        <taxon>Insecta</taxon>
        <taxon>Pterygota</taxon>
        <taxon>Neoptera</taxon>
        <taxon>Polyneoptera</taxon>
        <taxon>Orthoptera</taxon>
        <taxon>Ensifera</taxon>
        <taxon>Gryllidea</taxon>
        <taxon>Grylloidea</taxon>
        <taxon>Gryllidae</taxon>
        <taxon>Gryllinae</taxon>
        <taxon>Gryllus</taxon>
    </lineage>
</organism>
<comment type="caution">
    <text evidence="4">The sequence shown here is derived from an EMBL/GenBank/DDBJ whole genome shotgun (WGS) entry which is preliminary data.</text>
</comment>
<feature type="chain" id="PRO_5043018251" description="VWFA domain-containing protein" evidence="3">
    <location>
        <begin position="26"/>
        <end position="638"/>
    </location>
</feature>
<accession>A0AAN9Z9Z1</accession>
<keyword evidence="2" id="KW-1133">Transmembrane helix</keyword>
<evidence type="ECO:0000256" key="1">
    <source>
        <dbReference type="SAM" id="MobiDB-lite"/>
    </source>
</evidence>
<feature type="transmembrane region" description="Helical" evidence="2">
    <location>
        <begin position="588"/>
        <end position="607"/>
    </location>
</feature>
<feature type="signal peptide" evidence="3">
    <location>
        <begin position="1"/>
        <end position="25"/>
    </location>
</feature>
<dbReference type="EMBL" id="JAZDUA010000007">
    <property type="protein sequence ID" value="KAK7873943.1"/>
    <property type="molecule type" value="Genomic_DNA"/>
</dbReference>
<dbReference type="Proteomes" id="UP001378592">
    <property type="component" value="Unassembled WGS sequence"/>
</dbReference>
<gene>
    <name evidence="4" type="ORF">R5R35_012954</name>
</gene>
<keyword evidence="5" id="KW-1185">Reference proteome</keyword>
<evidence type="ECO:0000313" key="5">
    <source>
        <dbReference type="Proteomes" id="UP001378592"/>
    </source>
</evidence>
<feature type="region of interest" description="Disordered" evidence="1">
    <location>
        <begin position="550"/>
        <end position="580"/>
    </location>
</feature>
<name>A0AAN9Z9Z1_9ORTH</name>
<proteinExistence type="predicted"/>
<evidence type="ECO:0008006" key="6">
    <source>
        <dbReference type="Google" id="ProtNLM"/>
    </source>
</evidence>
<keyword evidence="2" id="KW-0812">Transmembrane</keyword>